<comment type="caution">
    <text evidence="6">The sequence shown here is derived from an EMBL/GenBank/DDBJ whole genome shotgun (WGS) entry which is preliminary data.</text>
</comment>
<dbReference type="Gene3D" id="3.40.190.10">
    <property type="entry name" value="Periplasmic binding protein-like II"/>
    <property type="match status" value="2"/>
</dbReference>
<dbReference type="EMBL" id="JACZDF010000002">
    <property type="protein sequence ID" value="MBD9698744.1"/>
    <property type="molecule type" value="Genomic_DNA"/>
</dbReference>
<dbReference type="Pfam" id="PF03466">
    <property type="entry name" value="LysR_substrate"/>
    <property type="match status" value="1"/>
</dbReference>
<keyword evidence="4" id="KW-0804">Transcription</keyword>
<dbReference type="Gene3D" id="1.10.10.10">
    <property type="entry name" value="Winged helix-like DNA-binding domain superfamily/Winged helix DNA-binding domain"/>
    <property type="match status" value="1"/>
</dbReference>
<dbReference type="SUPFAM" id="SSF53850">
    <property type="entry name" value="Periplasmic binding protein-like II"/>
    <property type="match status" value="1"/>
</dbReference>
<dbReference type="Proteomes" id="UP000642107">
    <property type="component" value="Unassembled WGS sequence"/>
</dbReference>
<dbReference type="SUPFAM" id="SSF46785">
    <property type="entry name" value="Winged helix' DNA-binding domain"/>
    <property type="match status" value="1"/>
</dbReference>
<evidence type="ECO:0000256" key="1">
    <source>
        <dbReference type="ARBA" id="ARBA00009437"/>
    </source>
</evidence>
<dbReference type="PANTHER" id="PTHR30126:SF39">
    <property type="entry name" value="HTH-TYPE TRANSCRIPTIONAL REGULATOR CYSL"/>
    <property type="match status" value="1"/>
</dbReference>
<name>A0ABR9DPB1_9MICO</name>
<organism evidence="6 7">
    <name type="scientific">Flavimobilis rhizosphaerae</name>
    <dbReference type="NCBI Taxonomy" id="2775421"/>
    <lineage>
        <taxon>Bacteria</taxon>
        <taxon>Bacillati</taxon>
        <taxon>Actinomycetota</taxon>
        <taxon>Actinomycetes</taxon>
        <taxon>Micrococcales</taxon>
        <taxon>Jonesiaceae</taxon>
        <taxon>Flavimobilis</taxon>
    </lineage>
</organism>
<dbReference type="InterPro" id="IPR000847">
    <property type="entry name" value="LysR_HTH_N"/>
</dbReference>
<gene>
    <name evidence="6" type="ORF">IGS67_04430</name>
</gene>
<keyword evidence="7" id="KW-1185">Reference proteome</keyword>
<proteinExistence type="inferred from homology"/>
<accession>A0ABR9DPB1</accession>
<sequence>MSLPAPPDLIALRLLVDVADGASLTVAARRQGFTQQAASSRVAALERRLGVTLLERSTRGATPTASGRVVAGWALDVLDAADRLGVSLGTLRADAQLAVRIAASMTVAEHLVPRWLTSWRAERAAAGGAAPDVTLTATNSAGVVDAVRRGEAAIGVLETPSVPADLEARTVGHDELVLVVAPGHPWASLRGPLPAAELAATPLTSRERGSGTRLAYEQALERLDPPLVASAPAAELPTAAAIRVTVATGGAPAVMSRIATADDLAAGRLVEVAVADVDLVRPLTLVKRRGTALTGAAREWALHVMTVQGTLPGV</sequence>
<dbReference type="RefSeq" id="WP_192278298.1">
    <property type="nucleotide sequence ID" value="NZ_JACZDF010000002.1"/>
</dbReference>
<dbReference type="PANTHER" id="PTHR30126">
    <property type="entry name" value="HTH-TYPE TRANSCRIPTIONAL REGULATOR"/>
    <property type="match status" value="1"/>
</dbReference>
<dbReference type="Pfam" id="PF00126">
    <property type="entry name" value="HTH_1"/>
    <property type="match status" value="1"/>
</dbReference>
<dbReference type="InterPro" id="IPR036390">
    <property type="entry name" value="WH_DNA-bd_sf"/>
</dbReference>
<evidence type="ECO:0000313" key="6">
    <source>
        <dbReference type="EMBL" id="MBD9698744.1"/>
    </source>
</evidence>
<feature type="domain" description="HTH lysR-type" evidence="5">
    <location>
        <begin position="7"/>
        <end position="64"/>
    </location>
</feature>
<evidence type="ECO:0000313" key="7">
    <source>
        <dbReference type="Proteomes" id="UP000642107"/>
    </source>
</evidence>
<dbReference type="InterPro" id="IPR005119">
    <property type="entry name" value="LysR_subst-bd"/>
</dbReference>
<evidence type="ECO:0000259" key="5">
    <source>
        <dbReference type="PROSITE" id="PS50931"/>
    </source>
</evidence>
<evidence type="ECO:0000256" key="4">
    <source>
        <dbReference type="ARBA" id="ARBA00023163"/>
    </source>
</evidence>
<comment type="similarity">
    <text evidence="1">Belongs to the LysR transcriptional regulatory family.</text>
</comment>
<keyword evidence="3" id="KW-0238">DNA-binding</keyword>
<reference evidence="6 7" key="1">
    <citation type="submission" date="2020-09" db="EMBL/GenBank/DDBJ databases">
        <title>Flavimobilis rhizosphaerae sp. nov., isolated from rhizosphere soil of Spartina alterniflora.</title>
        <authorList>
            <person name="Hanqin C."/>
        </authorList>
    </citation>
    <scope>NUCLEOTIDE SEQUENCE [LARGE SCALE GENOMIC DNA]</scope>
    <source>
        <strain evidence="6 7">GY 10621</strain>
    </source>
</reference>
<evidence type="ECO:0000256" key="3">
    <source>
        <dbReference type="ARBA" id="ARBA00023125"/>
    </source>
</evidence>
<dbReference type="InterPro" id="IPR036388">
    <property type="entry name" value="WH-like_DNA-bd_sf"/>
</dbReference>
<keyword evidence="2" id="KW-0805">Transcription regulation</keyword>
<dbReference type="PROSITE" id="PS50931">
    <property type="entry name" value="HTH_LYSR"/>
    <property type="match status" value="1"/>
</dbReference>
<protein>
    <submittedName>
        <fullName evidence="6">LysR family transcriptional regulator</fullName>
    </submittedName>
</protein>
<evidence type="ECO:0000256" key="2">
    <source>
        <dbReference type="ARBA" id="ARBA00023015"/>
    </source>
</evidence>